<dbReference type="FunFam" id="3.80.10.10:FF:000601">
    <property type="entry name" value="DNA repair protein Rad7, protein"/>
    <property type="match status" value="1"/>
</dbReference>
<dbReference type="InterPro" id="IPR013088">
    <property type="entry name" value="Znf_NHR/GATA"/>
</dbReference>
<proteinExistence type="predicted"/>
<evidence type="ECO:0000313" key="3">
    <source>
        <dbReference type="EMBL" id="KAJ4388809.1"/>
    </source>
</evidence>
<protein>
    <submittedName>
        <fullName evidence="3">UV-damaged DNA-binding protein rad7</fullName>
    </submittedName>
</protein>
<comment type="caution">
    <text evidence="3">The sequence shown here is derived from an EMBL/GenBank/DDBJ whole genome shotgun (WGS) entry which is preliminary data.</text>
</comment>
<feature type="compositionally biased region" description="Basic and acidic residues" evidence="1">
    <location>
        <begin position="143"/>
        <end position="155"/>
    </location>
</feature>
<reference evidence="3" key="1">
    <citation type="submission" date="2022-10" db="EMBL/GenBank/DDBJ databases">
        <title>Tapping the CABI collections for fungal endophytes: first genome assemblies for Collariella, Neodidymelliopsis, Ascochyta clinopodiicola, Didymella pomorum, Didymosphaeria variabile, Neocosmospora piperis and Neocucurbitaria cava.</title>
        <authorList>
            <person name="Hill R."/>
        </authorList>
    </citation>
    <scope>NUCLEOTIDE SEQUENCE</scope>
    <source>
        <strain evidence="3">IMI 355082</strain>
    </source>
</reference>
<dbReference type="InterPro" id="IPR056451">
    <property type="entry name" value="Znf_Tbcl_Rhp7"/>
</dbReference>
<feature type="compositionally biased region" description="Basic residues" evidence="1">
    <location>
        <begin position="156"/>
        <end position="166"/>
    </location>
</feature>
<feature type="region of interest" description="Disordered" evidence="1">
    <location>
        <begin position="106"/>
        <end position="174"/>
    </location>
</feature>
<dbReference type="SUPFAM" id="SSF52047">
    <property type="entry name" value="RNI-like"/>
    <property type="match status" value="1"/>
</dbReference>
<dbReference type="Gene3D" id="3.80.10.10">
    <property type="entry name" value="Ribonuclease Inhibitor"/>
    <property type="match status" value="2"/>
</dbReference>
<gene>
    <name evidence="3" type="primary">RAD7</name>
    <name evidence="3" type="ORF">N0V93_006269</name>
</gene>
<dbReference type="PANTHER" id="PTHR13318">
    <property type="entry name" value="PARTNER OF PAIRED, ISOFORM B-RELATED"/>
    <property type="match status" value="1"/>
</dbReference>
<evidence type="ECO:0000256" key="1">
    <source>
        <dbReference type="SAM" id="MobiDB-lite"/>
    </source>
</evidence>
<dbReference type="GO" id="GO:0006355">
    <property type="term" value="P:regulation of DNA-templated transcription"/>
    <property type="evidence" value="ECO:0007669"/>
    <property type="project" value="InterPro"/>
</dbReference>
<dbReference type="Gene3D" id="3.30.50.10">
    <property type="entry name" value="Erythroid Transcription Factor GATA-1, subunit A"/>
    <property type="match status" value="1"/>
</dbReference>
<dbReference type="AlphaFoldDB" id="A0A9W8YPI3"/>
<evidence type="ECO:0000313" key="4">
    <source>
        <dbReference type="Proteomes" id="UP001140453"/>
    </source>
</evidence>
<dbReference type="OrthoDB" id="1924287at2759"/>
<evidence type="ECO:0000259" key="2">
    <source>
        <dbReference type="Pfam" id="PF23550"/>
    </source>
</evidence>
<dbReference type="GO" id="GO:0003677">
    <property type="term" value="F:DNA binding"/>
    <property type="evidence" value="ECO:0007669"/>
    <property type="project" value="UniProtKB-KW"/>
</dbReference>
<dbReference type="SMART" id="SM00367">
    <property type="entry name" value="LRR_CC"/>
    <property type="match status" value="4"/>
</dbReference>
<dbReference type="InterPro" id="IPR032675">
    <property type="entry name" value="LRR_dom_sf"/>
</dbReference>
<dbReference type="Pfam" id="PF23550">
    <property type="entry name" value="zf_Tbcl_Rhp7"/>
    <property type="match status" value="1"/>
</dbReference>
<keyword evidence="4" id="KW-1185">Reference proteome</keyword>
<dbReference type="GO" id="GO:0031146">
    <property type="term" value="P:SCF-dependent proteasomal ubiquitin-dependent protein catabolic process"/>
    <property type="evidence" value="ECO:0007669"/>
    <property type="project" value="TreeGrafter"/>
</dbReference>
<dbReference type="Proteomes" id="UP001140453">
    <property type="component" value="Unassembled WGS sequence"/>
</dbReference>
<dbReference type="GO" id="GO:0008270">
    <property type="term" value="F:zinc ion binding"/>
    <property type="evidence" value="ECO:0007669"/>
    <property type="project" value="InterPro"/>
</dbReference>
<feature type="domain" description="DNA repair protein rhp7 treble clef" evidence="2">
    <location>
        <begin position="188"/>
        <end position="226"/>
    </location>
</feature>
<dbReference type="EMBL" id="JAPEVB010000004">
    <property type="protein sequence ID" value="KAJ4388809.1"/>
    <property type="molecule type" value="Genomic_DNA"/>
</dbReference>
<organism evidence="3 4">
    <name type="scientific">Gnomoniopsis smithogilvyi</name>
    <dbReference type="NCBI Taxonomy" id="1191159"/>
    <lineage>
        <taxon>Eukaryota</taxon>
        <taxon>Fungi</taxon>
        <taxon>Dikarya</taxon>
        <taxon>Ascomycota</taxon>
        <taxon>Pezizomycotina</taxon>
        <taxon>Sordariomycetes</taxon>
        <taxon>Sordariomycetidae</taxon>
        <taxon>Diaporthales</taxon>
        <taxon>Gnomoniaceae</taxon>
        <taxon>Gnomoniopsis</taxon>
    </lineage>
</organism>
<dbReference type="GO" id="GO:0019005">
    <property type="term" value="C:SCF ubiquitin ligase complex"/>
    <property type="evidence" value="ECO:0007669"/>
    <property type="project" value="TreeGrafter"/>
</dbReference>
<dbReference type="InterPro" id="IPR006553">
    <property type="entry name" value="Leu-rich_rpt_Cys-con_subtyp"/>
</dbReference>
<accession>A0A9W8YPI3</accession>
<keyword evidence="3" id="KW-0238">DNA-binding</keyword>
<feature type="region of interest" description="Disordered" evidence="1">
    <location>
        <begin position="226"/>
        <end position="250"/>
    </location>
</feature>
<sequence>MAARGRRSRVTVVTQQTTQNGQASAQDVNQSAAVQTTAATASVVTATATTTATASNTAQTVQIGQQTVRRGRAIRGPQSALTDFLASHNISANQIRLDHERRRQQTLAGDGDAGEGPSNAHSVEEEIEDGDNDTSPKRKTAKRKLDQQKAIEKIKASKKFQKRKKHLADSDEEDDLIKELLRNSGPQPGQMANCDECDTRFTVTPYSRGGPNGGLLCNPCGKKLDKEDGPAKKKKKVVSGGPVGRRRKNQSNMLDGTYTLGAKSLMSLCIETLAKNIHLADDLGEMPHRTIDKIARTLSKKRLVDPSTLKLFLQPTAQDIAIYDATKLRTDDLISVFQTVPSMKSLKVKYAVQFKDDVMAYLLSRDHIELEGFHLHGANLLSNDMFKKFLVSKGRSIQRLQIYYTDKHFDDECMALLKDTTPSLRRFKVSNNQMVSGDGIRELAHLKNLQHLSTHLHKTVHSDVWVEVIGRIGVGLRTLSLRMTPELDNTVLDAIHNNCRSLTKLRITDSEVMTDAGFARLFTDWQNPGLTFLDLQKCRYLDSQKPRENPDSVGLCSEGFKALMAHSGQRLQYLNLHACRHISQDAFEEVFSPEKTYPELKEFEASFCEEVTDFIVANIFRSCPNMRELNVFGCMKLKDVRVPKGKILVGMPNALGMVTEGQD</sequence>
<name>A0A9W8YPI3_9PEZI</name>